<sequence length="263" mass="27851">MCRLENTERMVDGDSSDSSAIRRSNGGENGREERDPAQRVESAAESTAIEFLDCARVRVTGEWADVVLGATFEAEDGETGTVVDSVGAVEGERTIDAAAAFDLPSDGTVLESVELFETGPGMPGLGAEHVENPSLEACHAEQFGDETDATEGVEFLDCETVRVTRPAGDAMLSVLWWDENGWVGTITEPVGSVADDRTISATEAFGEFAHGPIVTGVELFEGDTPLMPGGGDVFVSNPETDDCLESVREAAAEPDELESVDLD</sequence>
<dbReference type="AlphaFoldDB" id="L9WI39"/>
<comment type="caution">
    <text evidence="2">The sequence shown here is derived from an EMBL/GenBank/DDBJ whole genome shotgun (WGS) entry which is preliminary data.</text>
</comment>
<gene>
    <name evidence="2" type="ORF">C493_21501</name>
</gene>
<protein>
    <submittedName>
        <fullName evidence="2">Uncharacterized protein</fullName>
    </submittedName>
</protein>
<feature type="region of interest" description="Disordered" evidence="1">
    <location>
        <begin position="1"/>
        <end position="45"/>
    </location>
</feature>
<feature type="compositionally biased region" description="Basic and acidic residues" evidence="1">
    <location>
        <begin position="1"/>
        <end position="12"/>
    </location>
</feature>
<evidence type="ECO:0000313" key="3">
    <source>
        <dbReference type="Proteomes" id="UP000011602"/>
    </source>
</evidence>
<proteinExistence type="predicted"/>
<keyword evidence="3" id="KW-1185">Reference proteome</keyword>
<name>L9WI39_9EURY</name>
<reference evidence="2 3" key="1">
    <citation type="journal article" date="2014" name="PLoS Genet.">
        <title>Phylogenetically driven sequencing of extremely halophilic archaea reveals strategies for static and dynamic osmo-response.</title>
        <authorList>
            <person name="Becker E.A."/>
            <person name="Seitzer P.M."/>
            <person name="Tritt A."/>
            <person name="Larsen D."/>
            <person name="Krusor M."/>
            <person name="Yao A.I."/>
            <person name="Wu D."/>
            <person name="Madern D."/>
            <person name="Eisen J.A."/>
            <person name="Darling A.E."/>
            <person name="Facciotti M.T."/>
        </authorList>
    </citation>
    <scope>NUCLEOTIDE SEQUENCE [LARGE SCALE GENOMIC DNA]</scope>
    <source>
        <strain evidence="2 3">JCM 12255</strain>
    </source>
</reference>
<organism evidence="2 3">
    <name type="scientific">Natronolimnohabitans innermongolicus JCM 12255</name>
    <dbReference type="NCBI Taxonomy" id="1227499"/>
    <lineage>
        <taxon>Archaea</taxon>
        <taxon>Methanobacteriati</taxon>
        <taxon>Methanobacteriota</taxon>
        <taxon>Stenosarchaea group</taxon>
        <taxon>Halobacteria</taxon>
        <taxon>Halobacteriales</taxon>
        <taxon>Natrialbaceae</taxon>
        <taxon>Natronolimnohabitans</taxon>
    </lineage>
</organism>
<feature type="compositionally biased region" description="Basic and acidic residues" evidence="1">
    <location>
        <begin position="29"/>
        <end position="38"/>
    </location>
</feature>
<dbReference type="Proteomes" id="UP000011602">
    <property type="component" value="Unassembled WGS sequence"/>
</dbReference>
<evidence type="ECO:0000313" key="2">
    <source>
        <dbReference type="EMBL" id="ELY48906.1"/>
    </source>
</evidence>
<dbReference type="eggNOG" id="arCOG11878">
    <property type="taxonomic scope" value="Archaea"/>
</dbReference>
<accession>L9WI39</accession>
<evidence type="ECO:0000256" key="1">
    <source>
        <dbReference type="SAM" id="MobiDB-lite"/>
    </source>
</evidence>
<dbReference type="EMBL" id="AOHZ01000107">
    <property type="protein sequence ID" value="ELY48906.1"/>
    <property type="molecule type" value="Genomic_DNA"/>
</dbReference>